<dbReference type="EMBL" id="VSSQ01002615">
    <property type="protein sequence ID" value="MPM16460.1"/>
    <property type="molecule type" value="Genomic_DNA"/>
</dbReference>
<gene>
    <name evidence="1" type="ORF">SDC9_62840</name>
</gene>
<reference evidence="1" key="1">
    <citation type="submission" date="2019-08" db="EMBL/GenBank/DDBJ databases">
        <authorList>
            <person name="Kucharzyk K."/>
            <person name="Murdoch R.W."/>
            <person name="Higgins S."/>
            <person name="Loffler F."/>
        </authorList>
    </citation>
    <scope>NUCLEOTIDE SEQUENCE</scope>
</reference>
<comment type="caution">
    <text evidence="1">The sequence shown here is derived from an EMBL/GenBank/DDBJ whole genome shotgun (WGS) entry which is preliminary data.</text>
</comment>
<organism evidence="1">
    <name type="scientific">bioreactor metagenome</name>
    <dbReference type="NCBI Taxonomy" id="1076179"/>
    <lineage>
        <taxon>unclassified sequences</taxon>
        <taxon>metagenomes</taxon>
        <taxon>ecological metagenomes</taxon>
    </lineage>
</organism>
<proteinExistence type="predicted"/>
<accession>A0A644XJV2</accession>
<protein>
    <submittedName>
        <fullName evidence="1">Uncharacterized protein</fullName>
    </submittedName>
</protein>
<name>A0A644XJV2_9ZZZZ</name>
<sequence>MAITPEASDTNARDPHWLLLTDPAMQAERSARNGTMSVIRRTFPLGTGGSRAYLPTDCGQYQAATQHGDPVRHATTGSLQASEVAARPLPPGSAVHATHALPAGCMVCMTVVPCLVPCPRRDLTRRHGHLSQPVRAFACQRSFG</sequence>
<evidence type="ECO:0000313" key="1">
    <source>
        <dbReference type="EMBL" id="MPM16460.1"/>
    </source>
</evidence>
<dbReference type="AlphaFoldDB" id="A0A644XJV2"/>